<dbReference type="PANTHER" id="PTHR12110:SF21">
    <property type="entry name" value="XYLOSE ISOMERASE-LIKE TIM BARREL DOMAIN-CONTAINING PROTEIN"/>
    <property type="match status" value="1"/>
</dbReference>
<proteinExistence type="predicted"/>
<keyword evidence="2" id="KW-0413">Isomerase</keyword>
<evidence type="ECO:0000259" key="1">
    <source>
        <dbReference type="Pfam" id="PF01261"/>
    </source>
</evidence>
<dbReference type="RefSeq" id="WP_245978161.1">
    <property type="nucleotide sequence ID" value="NZ_AP019700.1"/>
</dbReference>
<gene>
    <name evidence="2" type="ORF">EDC65_0522</name>
</gene>
<evidence type="ECO:0000313" key="2">
    <source>
        <dbReference type="EMBL" id="ROQ01344.1"/>
    </source>
</evidence>
<dbReference type="Gene3D" id="3.20.20.150">
    <property type="entry name" value="Divalent-metal-dependent TIM barrel enzymes"/>
    <property type="match status" value="1"/>
</dbReference>
<dbReference type="PANTHER" id="PTHR12110">
    <property type="entry name" value="HYDROXYPYRUVATE ISOMERASE"/>
    <property type="match status" value="1"/>
</dbReference>
<dbReference type="InterPro" id="IPR013022">
    <property type="entry name" value="Xyl_isomerase-like_TIM-brl"/>
</dbReference>
<sequence length="285" mass="30063">MSRMRLSLCNEVIGELPFERQCALAAELGYDGLEVAPFTFGDEPHLMSAETRAGIRRAAAAAGVRVSGLHWLLVKPAGLSLTSPDAALRARTTDVLCRLVALCAELEGDVLVHGSPVQRRLPDGPEAAAARGWAIDALARVGEAAAAAGVVYCLEPLSPRETNFVNTVAEAAGIVQAIGNPALRTMIDCSAAGLAEAEPVADLIDRWLPTGLVAHVQVNDRNRRGPGQGDEAFAPILAALARQDYRGWVAVEPFDYVPDGPGSAARAAGYLRGIEEALAWRGAER</sequence>
<reference evidence="2 3" key="1">
    <citation type="submission" date="2018-11" db="EMBL/GenBank/DDBJ databases">
        <title>Genomic Encyclopedia of Type Strains, Phase IV (KMG-IV): sequencing the most valuable type-strain genomes for metagenomic binning, comparative biology and taxonomic classification.</title>
        <authorList>
            <person name="Goeker M."/>
        </authorList>
    </citation>
    <scope>NUCLEOTIDE SEQUENCE [LARGE SCALE GENOMIC DNA]</scope>
    <source>
        <strain evidence="2 3">DSM 5900</strain>
    </source>
</reference>
<comment type="caution">
    <text evidence="2">The sequence shown here is derived from an EMBL/GenBank/DDBJ whole genome shotgun (WGS) entry which is preliminary data.</text>
</comment>
<evidence type="ECO:0000313" key="3">
    <source>
        <dbReference type="Proteomes" id="UP000278222"/>
    </source>
</evidence>
<dbReference type="GO" id="GO:0016853">
    <property type="term" value="F:isomerase activity"/>
    <property type="evidence" value="ECO:0007669"/>
    <property type="project" value="UniProtKB-KW"/>
</dbReference>
<dbReference type="AlphaFoldDB" id="A0A3N1M1F4"/>
<organism evidence="2 3">
    <name type="scientific">Stella humosa</name>
    <dbReference type="NCBI Taxonomy" id="94"/>
    <lineage>
        <taxon>Bacteria</taxon>
        <taxon>Pseudomonadati</taxon>
        <taxon>Pseudomonadota</taxon>
        <taxon>Alphaproteobacteria</taxon>
        <taxon>Rhodospirillales</taxon>
        <taxon>Stellaceae</taxon>
        <taxon>Stella</taxon>
    </lineage>
</organism>
<dbReference type="Proteomes" id="UP000278222">
    <property type="component" value="Unassembled WGS sequence"/>
</dbReference>
<protein>
    <submittedName>
        <fullName evidence="2">Sugar phosphate isomerase/epimerase</fullName>
    </submittedName>
</protein>
<dbReference type="Pfam" id="PF01261">
    <property type="entry name" value="AP_endonuc_2"/>
    <property type="match status" value="1"/>
</dbReference>
<name>A0A3N1M1F4_9PROT</name>
<keyword evidence="3" id="KW-1185">Reference proteome</keyword>
<dbReference type="InterPro" id="IPR036237">
    <property type="entry name" value="Xyl_isomerase-like_sf"/>
</dbReference>
<dbReference type="InterPro" id="IPR050312">
    <property type="entry name" value="IolE/XylAMocC-like"/>
</dbReference>
<dbReference type="EMBL" id="RJKX01000011">
    <property type="protein sequence ID" value="ROQ01344.1"/>
    <property type="molecule type" value="Genomic_DNA"/>
</dbReference>
<accession>A0A3N1M1F4</accession>
<feature type="domain" description="Xylose isomerase-like TIM barrel" evidence="1">
    <location>
        <begin position="23"/>
        <end position="272"/>
    </location>
</feature>
<dbReference type="SUPFAM" id="SSF51658">
    <property type="entry name" value="Xylose isomerase-like"/>
    <property type="match status" value="1"/>
</dbReference>